<dbReference type="InterPro" id="IPR014710">
    <property type="entry name" value="RmlC-like_jellyroll"/>
</dbReference>
<dbReference type="Gene3D" id="2.60.120.10">
    <property type="entry name" value="Jelly Rolls"/>
    <property type="match status" value="1"/>
</dbReference>
<dbReference type="GO" id="GO:0019305">
    <property type="term" value="P:dTDP-rhamnose biosynthetic process"/>
    <property type="evidence" value="ECO:0007669"/>
    <property type="project" value="TreeGrafter"/>
</dbReference>
<accession>A0A645D6H4</accession>
<dbReference type="EC" id="5.1.3.13" evidence="1"/>
<proteinExistence type="predicted"/>
<dbReference type="PANTHER" id="PTHR21047:SF2">
    <property type="entry name" value="THYMIDINE DIPHOSPHO-4-KETO-RHAMNOSE 3,5-EPIMERASE"/>
    <property type="match status" value="1"/>
</dbReference>
<reference evidence="1" key="1">
    <citation type="submission" date="2019-08" db="EMBL/GenBank/DDBJ databases">
        <authorList>
            <person name="Kucharzyk K."/>
            <person name="Murdoch R.W."/>
            <person name="Higgins S."/>
            <person name="Loffler F."/>
        </authorList>
    </citation>
    <scope>NUCLEOTIDE SEQUENCE</scope>
</reference>
<gene>
    <name evidence="1" type="primary">rfbC_17</name>
    <name evidence="1" type="ORF">SDC9_131863</name>
</gene>
<protein>
    <submittedName>
        <fullName evidence="1">dTDP-4-dehydrorhamnose 3,5-epimerase</fullName>
        <ecNumber evidence="1">5.1.3.13</ecNumber>
    </submittedName>
</protein>
<dbReference type="Pfam" id="PF00908">
    <property type="entry name" value="dTDP_sugar_isom"/>
    <property type="match status" value="1"/>
</dbReference>
<dbReference type="CDD" id="cd00438">
    <property type="entry name" value="cupin_RmlC"/>
    <property type="match status" value="1"/>
</dbReference>
<keyword evidence="1" id="KW-0413">Isomerase</keyword>
<dbReference type="GO" id="GO:0005829">
    <property type="term" value="C:cytosol"/>
    <property type="evidence" value="ECO:0007669"/>
    <property type="project" value="TreeGrafter"/>
</dbReference>
<organism evidence="1">
    <name type="scientific">bioreactor metagenome</name>
    <dbReference type="NCBI Taxonomy" id="1076179"/>
    <lineage>
        <taxon>unclassified sequences</taxon>
        <taxon>metagenomes</taxon>
        <taxon>ecological metagenomes</taxon>
    </lineage>
</organism>
<sequence length="185" mass="21281">MNVIETKLKGVYILEPRVFGDSRGWFMESWSKRTMEEAGLFYDFVQDNQSFSAQRGTLRGIHFQNGIDAQAKLVRCNKGAVVDYVLDLRKGSPTYLEWVSAELSAENKRQLLIPRGFGHAFLTLTDDVEFLYKTDNFYSPKSDRSIRWNDPEICVDWAVAEPVLSDKDKNAPLLCDSDVNFFYEV</sequence>
<name>A0A645D6H4_9ZZZZ</name>
<dbReference type="GO" id="GO:0000271">
    <property type="term" value="P:polysaccharide biosynthetic process"/>
    <property type="evidence" value="ECO:0007669"/>
    <property type="project" value="TreeGrafter"/>
</dbReference>
<comment type="caution">
    <text evidence="1">The sequence shown here is derived from an EMBL/GenBank/DDBJ whole genome shotgun (WGS) entry which is preliminary data.</text>
</comment>
<dbReference type="InterPro" id="IPR011051">
    <property type="entry name" value="RmlC_Cupin_sf"/>
</dbReference>
<dbReference type="AlphaFoldDB" id="A0A645D6H4"/>
<dbReference type="PANTHER" id="PTHR21047">
    <property type="entry name" value="DTDP-6-DEOXY-D-GLUCOSE-3,5 EPIMERASE"/>
    <property type="match status" value="1"/>
</dbReference>
<evidence type="ECO:0000313" key="1">
    <source>
        <dbReference type="EMBL" id="MPM84787.1"/>
    </source>
</evidence>
<dbReference type="EMBL" id="VSSQ01033255">
    <property type="protein sequence ID" value="MPM84787.1"/>
    <property type="molecule type" value="Genomic_DNA"/>
</dbReference>
<dbReference type="NCBIfam" id="TIGR01221">
    <property type="entry name" value="rmlC"/>
    <property type="match status" value="1"/>
</dbReference>
<dbReference type="GO" id="GO:0008830">
    <property type="term" value="F:dTDP-4-dehydrorhamnose 3,5-epimerase activity"/>
    <property type="evidence" value="ECO:0007669"/>
    <property type="project" value="UniProtKB-EC"/>
</dbReference>
<dbReference type="SUPFAM" id="SSF51182">
    <property type="entry name" value="RmlC-like cupins"/>
    <property type="match status" value="1"/>
</dbReference>
<dbReference type="InterPro" id="IPR000888">
    <property type="entry name" value="RmlC-like"/>
</dbReference>